<dbReference type="CDD" id="cd00118">
    <property type="entry name" value="LysM"/>
    <property type="match status" value="1"/>
</dbReference>
<dbReference type="SUPFAM" id="SSF54106">
    <property type="entry name" value="LysM domain"/>
    <property type="match status" value="1"/>
</dbReference>
<dbReference type="InterPro" id="IPR036779">
    <property type="entry name" value="LysM_dom_sf"/>
</dbReference>
<protein>
    <submittedName>
        <fullName evidence="2">LysM domain protein</fullName>
    </submittedName>
</protein>
<dbReference type="Gene3D" id="3.10.350.10">
    <property type="entry name" value="LysM domain"/>
    <property type="match status" value="1"/>
</dbReference>
<dbReference type="Pfam" id="PF01476">
    <property type="entry name" value="LysM"/>
    <property type="match status" value="1"/>
</dbReference>
<name>A0A6I5ZNW9_9FIRM</name>
<gene>
    <name evidence="2" type="ORF">MGLY_06360</name>
</gene>
<evidence type="ECO:0000313" key="3">
    <source>
        <dbReference type="Proteomes" id="UP000425916"/>
    </source>
</evidence>
<sequence length="93" mass="10675">MFRRHKLRLVLFIFVLAAMVVFPLVTWAMSYQVQPGDTLWLIARRFGTSVDGLKSSNNLSSDIMGVEDPDQGFANIATITKMMYDYQENLARR</sequence>
<evidence type="ECO:0000259" key="1">
    <source>
        <dbReference type="PROSITE" id="PS51782"/>
    </source>
</evidence>
<dbReference type="EMBL" id="CP046244">
    <property type="protein sequence ID" value="QGP91305.1"/>
    <property type="molecule type" value="Genomic_DNA"/>
</dbReference>
<dbReference type="RefSeq" id="WP_156271704.1">
    <property type="nucleotide sequence ID" value="NZ_CP046244.1"/>
</dbReference>
<dbReference type="Proteomes" id="UP000425916">
    <property type="component" value="Chromosome"/>
</dbReference>
<feature type="domain" description="LysM" evidence="1">
    <location>
        <begin position="29"/>
        <end position="75"/>
    </location>
</feature>
<organism evidence="2 3">
    <name type="scientific">Neomoorella glycerini</name>
    <dbReference type="NCBI Taxonomy" id="55779"/>
    <lineage>
        <taxon>Bacteria</taxon>
        <taxon>Bacillati</taxon>
        <taxon>Bacillota</taxon>
        <taxon>Clostridia</taxon>
        <taxon>Neomoorellales</taxon>
        <taxon>Neomoorellaceae</taxon>
        <taxon>Neomoorella</taxon>
    </lineage>
</organism>
<accession>A0A6I5ZNW9</accession>
<keyword evidence="3" id="KW-1185">Reference proteome</keyword>
<reference evidence="2 3" key="1">
    <citation type="submission" date="2019-11" db="EMBL/GenBank/DDBJ databases">
        <title>Genome sequence of Moorella glycerini DSM11254.</title>
        <authorList>
            <person name="Poehlein A."/>
            <person name="Boeer T."/>
            <person name="Daniel R."/>
        </authorList>
    </citation>
    <scope>NUCLEOTIDE SEQUENCE [LARGE SCALE GENOMIC DNA]</scope>
    <source>
        <strain evidence="2 3">DSM 11254</strain>
    </source>
</reference>
<dbReference type="InterPro" id="IPR018392">
    <property type="entry name" value="LysM"/>
</dbReference>
<dbReference type="SMART" id="SM00257">
    <property type="entry name" value="LysM"/>
    <property type="match status" value="1"/>
</dbReference>
<proteinExistence type="predicted"/>
<dbReference type="AlphaFoldDB" id="A0A6I5ZNW9"/>
<dbReference type="OrthoDB" id="9779340at2"/>
<evidence type="ECO:0000313" key="2">
    <source>
        <dbReference type="EMBL" id="QGP91305.1"/>
    </source>
</evidence>
<dbReference type="PROSITE" id="PS51782">
    <property type="entry name" value="LYSM"/>
    <property type="match status" value="1"/>
</dbReference>